<evidence type="ECO:0000259" key="9">
    <source>
        <dbReference type="SMART" id="SM00848"/>
    </source>
</evidence>
<evidence type="ECO:0000256" key="3">
    <source>
        <dbReference type="ARBA" id="ARBA00022801"/>
    </source>
</evidence>
<dbReference type="CDD" id="cd02248">
    <property type="entry name" value="Peptidase_C1A"/>
    <property type="match status" value="2"/>
</dbReference>
<feature type="domain" description="Cathepsin propeptide inhibitor" evidence="9">
    <location>
        <begin position="45"/>
        <end position="105"/>
    </location>
</feature>
<dbReference type="InterPro" id="IPR025660">
    <property type="entry name" value="Pept_his_AS"/>
</dbReference>
<keyword evidence="5" id="KW-0865">Zymogen</keyword>
<keyword evidence="7" id="KW-0732">Signal</keyword>
<dbReference type="Pfam" id="PF08246">
    <property type="entry name" value="Inhibitor_I29"/>
    <property type="match status" value="2"/>
</dbReference>
<dbReference type="InterPro" id="IPR000668">
    <property type="entry name" value="Peptidase_C1A_C"/>
</dbReference>
<evidence type="ECO:0000313" key="11">
    <source>
        <dbReference type="Proteomes" id="UP001164746"/>
    </source>
</evidence>
<dbReference type="SMART" id="SM00645">
    <property type="entry name" value="Pept_C1"/>
    <property type="match status" value="2"/>
</dbReference>
<evidence type="ECO:0000256" key="4">
    <source>
        <dbReference type="ARBA" id="ARBA00022807"/>
    </source>
</evidence>
<dbReference type="PROSITE" id="PS00139">
    <property type="entry name" value="THIOL_PROTEASE_CYS"/>
    <property type="match status" value="1"/>
</dbReference>
<evidence type="ECO:0000313" key="10">
    <source>
        <dbReference type="EMBL" id="WAR09037.1"/>
    </source>
</evidence>
<dbReference type="InterPro" id="IPR039417">
    <property type="entry name" value="Peptidase_C1A_papain-like"/>
</dbReference>
<evidence type="ECO:0000256" key="1">
    <source>
        <dbReference type="ARBA" id="ARBA00008455"/>
    </source>
</evidence>
<evidence type="ECO:0000259" key="8">
    <source>
        <dbReference type="SMART" id="SM00645"/>
    </source>
</evidence>
<dbReference type="Gene3D" id="3.90.70.10">
    <property type="entry name" value="Cysteine proteinases"/>
    <property type="match status" value="2"/>
</dbReference>
<feature type="domain" description="Peptidase C1A papain C-terminal" evidence="8">
    <location>
        <begin position="455"/>
        <end position="669"/>
    </location>
</feature>
<keyword evidence="11" id="KW-1185">Reference proteome</keyword>
<evidence type="ECO:0000256" key="6">
    <source>
        <dbReference type="ARBA" id="ARBA00023157"/>
    </source>
</evidence>
<dbReference type="SMART" id="SM00848">
    <property type="entry name" value="Inhibitor_I29"/>
    <property type="match status" value="2"/>
</dbReference>
<sequence length="670" mass="74446">MFVIYVVLTLALVEVNGYGVREMSMVDVRFAEINQELSEPIDSLFENFKHAHGKQYANASEESQRRAIFVDNVEYINAHNDLYLSGKTSYYMGVNQFSDMTYNEWRSLFTIQSIDDVTTKNDSIFLTPDNFEAPSSVNWTQKGYVTPVKNQTGAIEGQHFRKYHRLVSLSEQQLLDCSGYGCQGGYPTEAMFYVMAAGGIASEKAYPYKGRSRRCRFRRSMAVAHVKGLMKVRQSERDLMNVLASQGPISVGIVVNKNFKHYTGGIFYDPSCSRAMAGHAVLVVGYGSSPREYWLVKNSWGTRWGEHGYIRMARNMGNMCRIANTAMMLVLNLVVVLLTFQVELNGASGPDIGINKTTSEINLGAIFEEFKQDYGKQYANASEEARRRAIFADNVEYVNAHNFQFALGKMSYYMGVNQFSDMTFEEWASLYTSRMIDDVGNGNASTFLTPENFRAPGSVDWRQKGYVTSVKSQGACGSCWSFSATGAIEGQHFRKTGKLISLSEQQLVDCSRSYGNKGCGGGFKDQAMLYVKDAGGIESEKVYPYTDSSKVFSCRFTKSMAVATVTGVKKVDSTESSLMDAVASQGPIAVSIKVNKKFKNYAGGIFYDSSCISAEAGHAVLAVGYGSTPGEYWLVKNSWGPRWGEKGYIRMARNKGNVCGIARKPVFPTV</sequence>
<dbReference type="InterPro" id="IPR038765">
    <property type="entry name" value="Papain-like_cys_pep_sf"/>
</dbReference>
<protein>
    <submittedName>
        <fullName evidence="10">CPL1-like protein</fullName>
    </submittedName>
</protein>
<keyword evidence="3" id="KW-0378">Hydrolase</keyword>
<feature type="chain" id="PRO_5045465666" evidence="7">
    <location>
        <begin position="18"/>
        <end position="670"/>
    </location>
</feature>
<dbReference type="Pfam" id="PF00112">
    <property type="entry name" value="Peptidase_C1"/>
    <property type="match status" value="2"/>
</dbReference>
<dbReference type="PRINTS" id="PR00705">
    <property type="entry name" value="PAPAIN"/>
</dbReference>
<dbReference type="PROSITE" id="PS00640">
    <property type="entry name" value="THIOL_PROTEASE_ASN"/>
    <property type="match status" value="2"/>
</dbReference>
<organism evidence="10 11">
    <name type="scientific">Mya arenaria</name>
    <name type="common">Soft-shell clam</name>
    <dbReference type="NCBI Taxonomy" id="6604"/>
    <lineage>
        <taxon>Eukaryota</taxon>
        <taxon>Metazoa</taxon>
        <taxon>Spiralia</taxon>
        <taxon>Lophotrochozoa</taxon>
        <taxon>Mollusca</taxon>
        <taxon>Bivalvia</taxon>
        <taxon>Autobranchia</taxon>
        <taxon>Heteroconchia</taxon>
        <taxon>Euheterodonta</taxon>
        <taxon>Imparidentia</taxon>
        <taxon>Neoheterodontei</taxon>
        <taxon>Myida</taxon>
        <taxon>Myoidea</taxon>
        <taxon>Myidae</taxon>
        <taxon>Mya</taxon>
    </lineage>
</organism>
<dbReference type="InterPro" id="IPR013128">
    <property type="entry name" value="Peptidase_C1A"/>
</dbReference>
<dbReference type="PANTHER" id="PTHR12411">
    <property type="entry name" value="CYSTEINE PROTEASE FAMILY C1-RELATED"/>
    <property type="match status" value="1"/>
</dbReference>
<keyword evidence="2" id="KW-0645">Protease</keyword>
<feature type="domain" description="Cathepsin propeptide inhibitor" evidence="9">
    <location>
        <begin position="367"/>
        <end position="427"/>
    </location>
</feature>
<accession>A0ABY7EGA5</accession>
<dbReference type="InterPro" id="IPR025661">
    <property type="entry name" value="Pept_asp_AS"/>
</dbReference>
<feature type="signal peptide" evidence="7">
    <location>
        <begin position="1"/>
        <end position="17"/>
    </location>
</feature>
<gene>
    <name evidence="10" type="ORF">MAR_018995</name>
</gene>
<keyword evidence="6" id="KW-1015">Disulfide bond</keyword>
<dbReference type="InterPro" id="IPR000169">
    <property type="entry name" value="Pept_cys_AS"/>
</dbReference>
<evidence type="ECO:0000256" key="5">
    <source>
        <dbReference type="ARBA" id="ARBA00023145"/>
    </source>
</evidence>
<dbReference type="EMBL" id="CP111017">
    <property type="protein sequence ID" value="WAR09037.1"/>
    <property type="molecule type" value="Genomic_DNA"/>
</dbReference>
<evidence type="ECO:0000256" key="2">
    <source>
        <dbReference type="ARBA" id="ARBA00022670"/>
    </source>
</evidence>
<feature type="domain" description="Peptidase C1A papain C-terminal" evidence="8">
    <location>
        <begin position="133"/>
        <end position="330"/>
    </location>
</feature>
<dbReference type="Proteomes" id="UP001164746">
    <property type="component" value="Chromosome 6"/>
</dbReference>
<dbReference type="InterPro" id="IPR013201">
    <property type="entry name" value="Prot_inhib_I29"/>
</dbReference>
<proteinExistence type="inferred from homology"/>
<dbReference type="SUPFAM" id="SSF54001">
    <property type="entry name" value="Cysteine proteinases"/>
    <property type="match status" value="2"/>
</dbReference>
<reference evidence="10" key="1">
    <citation type="submission" date="2022-11" db="EMBL/GenBank/DDBJ databases">
        <title>Centuries of genome instability and evolution in soft-shell clam transmissible cancer (bioRxiv).</title>
        <authorList>
            <person name="Hart S.F.M."/>
            <person name="Yonemitsu M.A."/>
            <person name="Giersch R.M."/>
            <person name="Beal B.F."/>
            <person name="Arriagada G."/>
            <person name="Davis B.W."/>
            <person name="Ostrander E.A."/>
            <person name="Goff S.P."/>
            <person name="Metzger M.J."/>
        </authorList>
    </citation>
    <scope>NUCLEOTIDE SEQUENCE</scope>
    <source>
        <strain evidence="10">MELC-2E11</strain>
        <tissue evidence="10">Siphon/mantle</tissue>
    </source>
</reference>
<comment type="similarity">
    <text evidence="1">Belongs to the peptidase C1 family.</text>
</comment>
<keyword evidence="4" id="KW-0788">Thiol protease</keyword>
<name>A0ABY7EGA5_MYAAR</name>
<dbReference type="PROSITE" id="PS00639">
    <property type="entry name" value="THIOL_PROTEASE_HIS"/>
    <property type="match status" value="2"/>
</dbReference>
<evidence type="ECO:0000256" key="7">
    <source>
        <dbReference type="SAM" id="SignalP"/>
    </source>
</evidence>